<feature type="domain" description="Ribosome recycling factor" evidence="8">
    <location>
        <begin position="23"/>
        <end position="183"/>
    </location>
</feature>
<name>A0A5D0HU87_9FLAO</name>
<dbReference type="GO" id="GO:0005737">
    <property type="term" value="C:cytoplasm"/>
    <property type="evidence" value="ECO:0007669"/>
    <property type="project" value="UniProtKB-SubCell"/>
</dbReference>
<evidence type="ECO:0000256" key="2">
    <source>
        <dbReference type="ARBA" id="ARBA00005912"/>
    </source>
</evidence>
<accession>A0A5D0HU87</accession>
<evidence type="ECO:0000313" key="10">
    <source>
        <dbReference type="Proteomes" id="UP000323930"/>
    </source>
</evidence>
<dbReference type="NCBIfam" id="TIGR00496">
    <property type="entry name" value="frr"/>
    <property type="match status" value="1"/>
</dbReference>
<keyword evidence="4 6" id="KW-0648">Protein biosynthesis</keyword>
<gene>
    <name evidence="6" type="primary">frr</name>
    <name evidence="9" type="ORF">FUA24_14415</name>
</gene>
<evidence type="ECO:0000256" key="3">
    <source>
        <dbReference type="ARBA" id="ARBA00022490"/>
    </source>
</evidence>
<dbReference type="PANTHER" id="PTHR20982">
    <property type="entry name" value="RIBOSOME RECYCLING FACTOR"/>
    <property type="match status" value="1"/>
</dbReference>
<dbReference type="Proteomes" id="UP000323930">
    <property type="component" value="Unassembled WGS sequence"/>
</dbReference>
<dbReference type="OrthoDB" id="9804006at2"/>
<dbReference type="FunFam" id="3.30.1360.40:FF:000001">
    <property type="entry name" value="Ribosome-recycling factor"/>
    <property type="match status" value="1"/>
</dbReference>
<dbReference type="FunFam" id="1.10.132.20:FF:000001">
    <property type="entry name" value="Ribosome-recycling factor"/>
    <property type="match status" value="1"/>
</dbReference>
<evidence type="ECO:0000256" key="5">
    <source>
        <dbReference type="ARBA" id="ARBA00025050"/>
    </source>
</evidence>
<dbReference type="InterPro" id="IPR002661">
    <property type="entry name" value="Ribosome_recyc_fac"/>
</dbReference>
<dbReference type="RefSeq" id="WP_148543518.1">
    <property type="nucleotide sequence ID" value="NZ_VSDQ01000679.1"/>
</dbReference>
<dbReference type="EMBL" id="VSDQ01000679">
    <property type="protein sequence ID" value="TYA74511.1"/>
    <property type="molecule type" value="Genomic_DNA"/>
</dbReference>
<reference evidence="9 10" key="1">
    <citation type="submission" date="2019-08" db="EMBL/GenBank/DDBJ databases">
        <title>Seonamhaeicola sediminis sp. nov., isolated from marine sediment.</title>
        <authorList>
            <person name="Cao W.R."/>
        </authorList>
    </citation>
    <scope>NUCLEOTIDE SEQUENCE [LARGE SCALE GENOMIC DNA]</scope>
    <source>
        <strain evidence="9 10">B011</strain>
    </source>
</reference>
<evidence type="ECO:0000259" key="8">
    <source>
        <dbReference type="Pfam" id="PF01765"/>
    </source>
</evidence>
<dbReference type="Gene3D" id="3.30.1360.40">
    <property type="match status" value="1"/>
</dbReference>
<keyword evidence="10" id="KW-1185">Reference proteome</keyword>
<evidence type="ECO:0000256" key="1">
    <source>
        <dbReference type="ARBA" id="ARBA00004496"/>
    </source>
</evidence>
<evidence type="ECO:0000256" key="6">
    <source>
        <dbReference type="HAMAP-Rule" id="MF_00040"/>
    </source>
</evidence>
<dbReference type="InterPro" id="IPR036191">
    <property type="entry name" value="RRF_sf"/>
</dbReference>
<comment type="caution">
    <text evidence="9">The sequence shown here is derived from an EMBL/GenBank/DDBJ whole genome shotgun (WGS) entry which is preliminary data.</text>
</comment>
<dbReference type="GO" id="GO:0006415">
    <property type="term" value="P:translational termination"/>
    <property type="evidence" value="ECO:0007669"/>
    <property type="project" value="UniProtKB-UniRule"/>
</dbReference>
<protein>
    <recommendedName>
        <fullName evidence="6">Ribosome-recycling factor</fullName>
        <shortName evidence="6">RRF</shortName>
    </recommendedName>
    <alternativeName>
        <fullName evidence="6">Ribosome-releasing factor</fullName>
    </alternativeName>
</protein>
<dbReference type="Pfam" id="PF01765">
    <property type="entry name" value="RRF"/>
    <property type="match status" value="1"/>
</dbReference>
<comment type="subcellular location">
    <subcellularLocation>
        <location evidence="1 6">Cytoplasm</location>
    </subcellularLocation>
</comment>
<dbReference type="GO" id="GO:0043023">
    <property type="term" value="F:ribosomal large subunit binding"/>
    <property type="evidence" value="ECO:0007669"/>
    <property type="project" value="TreeGrafter"/>
</dbReference>
<organism evidence="9 10">
    <name type="scientific">Seonamhaeicola marinus</name>
    <dbReference type="NCBI Taxonomy" id="1912246"/>
    <lineage>
        <taxon>Bacteria</taxon>
        <taxon>Pseudomonadati</taxon>
        <taxon>Bacteroidota</taxon>
        <taxon>Flavobacteriia</taxon>
        <taxon>Flavobacteriales</taxon>
        <taxon>Flavobacteriaceae</taxon>
    </lineage>
</organism>
<dbReference type="PANTHER" id="PTHR20982:SF3">
    <property type="entry name" value="MITOCHONDRIAL RIBOSOME RECYCLING FACTOR PSEUDO 1"/>
    <property type="match status" value="1"/>
</dbReference>
<dbReference type="InterPro" id="IPR023584">
    <property type="entry name" value="Ribosome_recyc_fac_dom"/>
</dbReference>
<dbReference type="AlphaFoldDB" id="A0A5D0HU87"/>
<evidence type="ECO:0000256" key="7">
    <source>
        <dbReference type="SAM" id="MobiDB-lite"/>
    </source>
</evidence>
<feature type="region of interest" description="Disordered" evidence="7">
    <location>
        <begin position="120"/>
        <end position="153"/>
    </location>
</feature>
<dbReference type="HAMAP" id="MF_00040">
    <property type="entry name" value="RRF"/>
    <property type="match status" value="1"/>
</dbReference>
<comment type="function">
    <text evidence="5 6">Responsible for the release of ribosomes from messenger RNA at the termination of protein biosynthesis. May increase the efficiency of translation by recycling ribosomes from one round of translation to another.</text>
</comment>
<evidence type="ECO:0000313" key="9">
    <source>
        <dbReference type="EMBL" id="TYA74511.1"/>
    </source>
</evidence>
<dbReference type="CDD" id="cd00520">
    <property type="entry name" value="RRF"/>
    <property type="match status" value="1"/>
</dbReference>
<sequence length="185" mass="20686">MNEDIQFILDTAKESMDNALKHLEKQLANIRAGKASPAMLGSVMVDYYGSQTPLAQVANVNTPDGRTITVQPWEKSMLQEIERGIMIANLGFNPMNNGESIIINVPPLTEERRRDLAKQAKSEAEDAKIGIRNARKDANNDIKKTDDASEDVQKNAEIDVQEMTDSYVKKVDDIYSKKETEIMTV</sequence>
<dbReference type="SUPFAM" id="SSF55194">
    <property type="entry name" value="Ribosome recycling factor, RRF"/>
    <property type="match status" value="1"/>
</dbReference>
<proteinExistence type="inferred from homology"/>
<comment type="similarity">
    <text evidence="2 6">Belongs to the RRF family.</text>
</comment>
<keyword evidence="3 6" id="KW-0963">Cytoplasm</keyword>
<evidence type="ECO:0000256" key="4">
    <source>
        <dbReference type="ARBA" id="ARBA00022917"/>
    </source>
</evidence>
<dbReference type="Gene3D" id="1.10.132.20">
    <property type="entry name" value="Ribosome-recycling factor"/>
    <property type="match status" value="1"/>
</dbReference>